<dbReference type="SUPFAM" id="SSF88659">
    <property type="entry name" value="Sigma3 and sigma4 domains of RNA polymerase sigma factors"/>
    <property type="match status" value="1"/>
</dbReference>
<dbReference type="InterPro" id="IPR013324">
    <property type="entry name" value="RNA_pol_sigma_r3/r4-like"/>
</dbReference>
<dbReference type="Gene3D" id="1.10.10.10">
    <property type="entry name" value="Winged helix-like DNA-binding domain superfamily/Winged helix DNA-binding domain"/>
    <property type="match status" value="1"/>
</dbReference>
<dbReference type="Pfam" id="PF08281">
    <property type="entry name" value="Sigma70_r4_2"/>
    <property type="match status" value="1"/>
</dbReference>
<dbReference type="InterPro" id="IPR013249">
    <property type="entry name" value="RNA_pol_sigma70_r4_t2"/>
</dbReference>
<evidence type="ECO:0000256" key="1">
    <source>
        <dbReference type="ARBA" id="ARBA00010641"/>
    </source>
</evidence>
<evidence type="ECO:0000259" key="6">
    <source>
        <dbReference type="Pfam" id="PF08281"/>
    </source>
</evidence>
<feature type="domain" description="RNA polymerase sigma-70 region 2" evidence="5">
    <location>
        <begin position="13"/>
        <end position="76"/>
    </location>
</feature>
<dbReference type="AlphaFoldDB" id="A0A1S7RM64"/>
<dbReference type="GO" id="GO:0016987">
    <property type="term" value="F:sigma factor activity"/>
    <property type="evidence" value="ECO:0007669"/>
    <property type="project" value="UniProtKB-KW"/>
</dbReference>
<dbReference type="Gene3D" id="1.10.1740.10">
    <property type="match status" value="1"/>
</dbReference>
<dbReference type="NCBIfam" id="TIGR02937">
    <property type="entry name" value="sigma70-ECF"/>
    <property type="match status" value="1"/>
</dbReference>
<dbReference type="InterPro" id="IPR013325">
    <property type="entry name" value="RNA_pol_sigma_r2"/>
</dbReference>
<dbReference type="GO" id="GO:0006352">
    <property type="term" value="P:DNA-templated transcription initiation"/>
    <property type="evidence" value="ECO:0007669"/>
    <property type="project" value="InterPro"/>
</dbReference>
<organism evidence="7 8">
    <name type="scientific">Agrobacterium tumefaciens str. Kerr 14</name>
    <dbReference type="NCBI Taxonomy" id="1183424"/>
    <lineage>
        <taxon>Bacteria</taxon>
        <taxon>Pseudomonadati</taxon>
        <taxon>Pseudomonadota</taxon>
        <taxon>Alphaproteobacteria</taxon>
        <taxon>Hyphomicrobiales</taxon>
        <taxon>Rhizobiaceae</taxon>
        <taxon>Rhizobium/Agrobacterium group</taxon>
        <taxon>Agrobacterium</taxon>
        <taxon>Agrobacterium tumefaciens complex</taxon>
    </lineage>
</organism>
<dbReference type="PANTHER" id="PTHR43133">
    <property type="entry name" value="RNA POLYMERASE ECF-TYPE SIGMA FACTO"/>
    <property type="match status" value="1"/>
</dbReference>
<evidence type="ECO:0000256" key="2">
    <source>
        <dbReference type="ARBA" id="ARBA00023015"/>
    </source>
</evidence>
<keyword evidence="3" id="KW-0731">Sigma factor</keyword>
<dbReference type="PANTHER" id="PTHR43133:SF63">
    <property type="entry name" value="RNA POLYMERASE SIGMA FACTOR FECI-RELATED"/>
    <property type="match status" value="1"/>
</dbReference>
<keyword evidence="4" id="KW-0804">Transcription</keyword>
<evidence type="ECO:0000259" key="5">
    <source>
        <dbReference type="Pfam" id="PF04542"/>
    </source>
</evidence>
<evidence type="ECO:0000256" key="4">
    <source>
        <dbReference type="ARBA" id="ARBA00023163"/>
    </source>
</evidence>
<dbReference type="Pfam" id="PF04542">
    <property type="entry name" value="Sigma70_r2"/>
    <property type="match status" value="1"/>
</dbReference>
<dbReference type="InterPro" id="IPR036388">
    <property type="entry name" value="WH-like_DNA-bd_sf"/>
</dbReference>
<comment type="similarity">
    <text evidence="1">Belongs to the sigma-70 factor family. ECF subfamily.</text>
</comment>
<protein>
    <submittedName>
        <fullName evidence="7">Sigma factor</fullName>
    </submittedName>
</protein>
<gene>
    <name evidence="7" type="ORF">AGR4C_Lc40190</name>
</gene>
<dbReference type="SUPFAM" id="SSF88946">
    <property type="entry name" value="Sigma2 domain of RNA polymerase sigma factors"/>
    <property type="match status" value="1"/>
</dbReference>
<evidence type="ECO:0000256" key="3">
    <source>
        <dbReference type="ARBA" id="ARBA00023082"/>
    </source>
</evidence>
<dbReference type="EMBL" id="FBWC01000026">
    <property type="protein sequence ID" value="CUX54572.1"/>
    <property type="molecule type" value="Genomic_DNA"/>
</dbReference>
<sequence>MGIREDDKRYNAYVAHRVDLIKYATLILGSRADAEDVVQEAFLKFVPEASGNPSNLKSYLFRIVRNLALDNIRRSRQDLRERPDDTPFWGMPQDSGTPEEHALFCDEVRQMRTILAGLPVQARVALEMHRFGGYNMEEIARHLGVSVASAHRLIKGSIAAITKEMK</sequence>
<dbReference type="InterPro" id="IPR039425">
    <property type="entry name" value="RNA_pol_sigma-70-like"/>
</dbReference>
<name>A0A1S7RM64_AGRTU</name>
<dbReference type="GO" id="GO:0003677">
    <property type="term" value="F:DNA binding"/>
    <property type="evidence" value="ECO:0007669"/>
    <property type="project" value="InterPro"/>
</dbReference>
<proteinExistence type="inferred from homology"/>
<feature type="domain" description="RNA polymerase sigma factor 70 region 4 type 2" evidence="6">
    <location>
        <begin position="110"/>
        <end position="154"/>
    </location>
</feature>
<accession>A0A1S7RM64</accession>
<dbReference type="InterPro" id="IPR007627">
    <property type="entry name" value="RNA_pol_sigma70_r2"/>
</dbReference>
<dbReference type="GeneID" id="92924092"/>
<dbReference type="Proteomes" id="UP000191897">
    <property type="component" value="Unassembled WGS sequence"/>
</dbReference>
<evidence type="ECO:0000313" key="8">
    <source>
        <dbReference type="Proteomes" id="UP000191897"/>
    </source>
</evidence>
<reference evidence="7 8" key="1">
    <citation type="submission" date="2016-01" db="EMBL/GenBank/DDBJ databases">
        <authorList>
            <person name="Oliw E.H."/>
        </authorList>
    </citation>
    <scope>NUCLEOTIDE SEQUENCE [LARGE SCALE GENOMIC DNA]</scope>
    <source>
        <strain evidence="7 8">Kerr 14</strain>
    </source>
</reference>
<dbReference type="RefSeq" id="WP_003506803.1">
    <property type="nucleotide sequence ID" value="NZ_LT009731.1"/>
</dbReference>
<dbReference type="InterPro" id="IPR014284">
    <property type="entry name" value="RNA_pol_sigma-70_dom"/>
</dbReference>
<keyword evidence="2" id="KW-0805">Transcription regulation</keyword>
<evidence type="ECO:0000313" key="7">
    <source>
        <dbReference type="EMBL" id="CUX54572.1"/>
    </source>
</evidence>